<feature type="compositionally biased region" description="Basic and acidic residues" evidence="1">
    <location>
        <begin position="12"/>
        <end position="27"/>
    </location>
</feature>
<keyword evidence="3" id="KW-1185">Reference proteome</keyword>
<organism evidence="2 3">
    <name type="scientific">Aurantimicrobium photophilum</name>
    <dbReference type="NCBI Taxonomy" id="1987356"/>
    <lineage>
        <taxon>Bacteria</taxon>
        <taxon>Bacillati</taxon>
        <taxon>Actinomycetota</taxon>
        <taxon>Actinomycetes</taxon>
        <taxon>Micrococcales</taxon>
        <taxon>Microbacteriaceae</taxon>
        <taxon>Aurantimicrobium</taxon>
    </lineage>
</organism>
<dbReference type="RefSeq" id="WP_110232788.1">
    <property type="nucleotide sequence ID" value="NZ_CP023994.1"/>
</dbReference>
<dbReference type="AlphaFoldDB" id="A0A2Z3RXM5"/>
<dbReference type="EMBL" id="CP023994">
    <property type="protein sequence ID" value="AWR20884.1"/>
    <property type="molecule type" value="Genomic_DNA"/>
</dbReference>
<evidence type="ECO:0000313" key="2">
    <source>
        <dbReference type="EMBL" id="AWR20884.1"/>
    </source>
</evidence>
<reference evidence="2 3" key="1">
    <citation type="submission" date="2017-10" db="EMBL/GenBank/DDBJ databases">
        <title>Genome of an Actinobacterium that displays light-enhanced growth.</title>
        <authorList>
            <person name="Maresca J.A."/>
            <person name="Hempel P."/>
            <person name="Shevchenko O."/>
            <person name="Miller K.J."/>
            <person name="Hahn M.W."/>
        </authorList>
    </citation>
    <scope>NUCLEOTIDE SEQUENCE [LARGE SCALE GENOMIC DNA]</scope>
    <source>
        <strain evidence="2 3">MWH-Mo1</strain>
    </source>
</reference>
<evidence type="ECO:0000256" key="1">
    <source>
        <dbReference type="SAM" id="MobiDB-lite"/>
    </source>
</evidence>
<accession>A0A2Z3RXM5</accession>
<name>A0A2Z3RXM5_9MICO</name>
<gene>
    <name evidence="2" type="ORF">AURMO_00265</name>
</gene>
<dbReference type="Proteomes" id="UP000246894">
    <property type="component" value="Chromosome"/>
</dbReference>
<feature type="region of interest" description="Disordered" evidence="1">
    <location>
        <begin position="1"/>
        <end position="29"/>
    </location>
</feature>
<dbReference type="OrthoDB" id="5101748at2"/>
<protein>
    <submittedName>
        <fullName evidence="2">Uncharacterized protein</fullName>
    </submittedName>
</protein>
<proteinExistence type="predicted"/>
<dbReference type="KEGG" id="aum:AURMO_00265"/>
<sequence>MSAPQNRLGRGPGEKEPLSRDLRHQREQLWGPIPPHERRLWSNALLDNPPTDLNTIGKQQNMQLYGRDGIVMNRLWVAVARHWDDLGLSAYEWLLQRNTLVDIVEYKRNLERDSEATKDHWGDCAEQERREWTSATLRFPPMFLGATIMALHDNHARKTGITNSKTWIELALEFRAAGFTPEEFVVLNTQVRKFHKRGQANSLITTTWGLNNIQFVRLDAQQWTNWLERYRAGEDAVELTKELLGSNGLKRE</sequence>
<evidence type="ECO:0000313" key="3">
    <source>
        <dbReference type="Proteomes" id="UP000246894"/>
    </source>
</evidence>